<organism evidence="2 3">
    <name type="scientific">Bosea vestrisii</name>
    <dbReference type="NCBI Taxonomy" id="151416"/>
    <lineage>
        <taxon>Bacteria</taxon>
        <taxon>Pseudomonadati</taxon>
        <taxon>Pseudomonadota</taxon>
        <taxon>Alphaproteobacteria</taxon>
        <taxon>Hyphomicrobiales</taxon>
        <taxon>Boseaceae</taxon>
        <taxon>Bosea</taxon>
    </lineage>
</organism>
<keyword evidence="3" id="KW-1185">Reference proteome</keyword>
<feature type="chain" id="PRO_5045063043" evidence="1">
    <location>
        <begin position="24"/>
        <end position="185"/>
    </location>
</feature>
<comment type="caution">
    <text evidence="2">The sequence shown here is derived from an EMBL/GenBank/DDBJ whole genome shotgun (WGS) entry which is preliminary data.</text>
</comment>
<dbReference type="Proteomes" id="UP001596104">
    <property type="component" value="Unassembled WGS sequence"/>
</dbReference>
<gene>
    <name evidence="2" type="ORF">ACFPPC_01915</name>
</gene>
<reference evidence="3" key="1">
    <citation type="journal article" date="2019" name="Int. J. Syst. Evol. Microbiol.">
        <title>The Global Catalogue of Microorganisms (GCM) 10K type strain sequencing project: providing services to taxonomists for standard genome sequencing and annotation.</title>
        <authorList>
            <consortium name="The Broad Institute Genomics Platform"/>
            <consortium name="The Broad Institute Genome Sequencing Center for Infectious Disease"/>
            <person name="Wu L."/>
            <person name="Ma J."/>
        </authorList>
    </citation>
    <scope>NUCLEOTIDE SEQUENCE [LARGE SCALE GENOMIC DNA]</scope>
    <source>
        <strain evidence="3">CGMCC 1.16326</strain>
    </source>
</reference>
<evidence type="ECO:0000256" key="1">
    <source>
        <dbReference type="SAM" id="SignalP"/>
    </source>
</evidence>
<proteinExistence type="predicted"/>
<feature type="signal peptide" evidence="1">
    <location>
        <begin position="1"/>
        <end position="23"/>
    </location>
</feature>
<dbReference type="RefSeq" id="WP_377006243.1">
    <property type="nucleotide sequence ID" value="NZ_JBHSLV010000004.1"/>
</dbReference>
<accession>A0ABW0H2C7</accession>
<name>A0ABW0H2C7_9HYPH</name>
<dbReference type="EMBL" id="JBHSLV010000004">
    <property type="protein sequence ID" value="MFC5391390.1"/>
    <property type="molecule type" value="Genomic_DNA"/>
</dbReference>
<protein>
    <submittedName>
        <fullName evidence="2">Uncharacterized protein</fullName>
    </submittedName>
</protein>
<keyword evidence="1" id="KW-0732">Signal</keyword>
<evidence type="ECO:0000313" key="3">
    <source>
        <dbReference type="Proteomes" id="UP001596104"/>
    </source>
</evidence>
<sequence>MIRYVSIFFLFALSIFFFTAARAAPVSGGDPDGRDQGRGGPKPQSVVQAAASLQGEVIDHHAMHDGTAFDHNRSVMRVYPHDGVIAYDEPKPAVRDVVRSGTVLFRGLTFTEGGRIEGTAFAFKKGCPPAPYPVTGGYSRDNATITLRGAGPIRKGCDVVGYSEKSPHAVLRFKSLISAGDYGDI</sequence>
<evidence type="ECO:0000313" key="2">
    <source>
        <dbReference type="EMBL" id="MFC5391390.1"/>
    </source>
</evidence>